<organism evidence="2 3">
    <name type="scientific">Tetrahymena thermophila (strain SB210)</name>
    <dbReference type="NCBI Taxonomy" id="312017"/>
    <lineage>
        <taxon>Eukaryota</taxon>
        <taxon>Sar</taxon>
        <taxon>Alveolata</taxon>
        <taxon>Ciliophora</taxon>
        <taxon>Intramacronucleata</taxon>
        <taxon>Oligohymenophorea</taxon>
        <taxon>Hymenostomatida</taxon>
        <taxon>Tetrahymenina</taxon>
        <taxon>Tetrahymenidae</taxon>
        <taxon>Tetrahymena</taxon>
    </lineage>
</organism>
<evidence type="ECO:0000313" key="3">
    <source>
        <dbReference type="Proteomes" id="UP000009168"/>
    </source>
</evidence>
<dbReference type="EMBL" id="GG662464">
    <property type="protein sequence ID" value="EWS71982.1"/>
    <property type="molecule type" value="Genomic_DNA"/>
</dbReference>
<protein>
    <submittedName>
        <fullName evidence="2">Transmembrane protein, putative</fullName>
    </submittedName>
</protein>
<dbReference type="RefSeq" id="XP_012655482.1">
    <property type="nucleotide sequence ID" value="XM_012800028.1"/>
</dbReference>
<dbReference type="InParanoid" id="W7X3E9"/>
<keyword evidence="3" id="KW-1185">Reference proteome</keyword>
<name>W7X3E9_TETTS</name>
<dbReference type="GeneID" id="24439073"/>
<accession>W7X3E9</accession>
<evidence type="ECO:0000313" key="2">
    <source>
        <dbReference type="EMBL" id="EWS71982.1"/>
    </source>
</evidence>
<keyword evidence="1" id="KW-1133">Transmembrane helix</keyword>
<sequence>MQIYHMEKSQKKCKQLKNLNKLMLIIINFYVMLTQINIYKVLQIQNFSGIPKVYYVNIQENKISWSLIGLNALQKIYQIFGIQNLYSKYHQSVIHSQQKIYIQQCPSIQFLNCYILNIHKVYLINFGFTKIYLLKDEQHRDYTEVKSQTITARYASKSAYLGRIGKKTQFIKLGIYAYTFYDRFSTFRNLKTTHKNDNYKKIKKKILKYMQIN</sequence>
<keyword evidence="1" id="KW-0472">Membrane</keyword>
<feature type="transmembrane region" description="Helical" evidence="1">
    <location>
        <begin position="21"/>
        <end position="42"/>
    </location>
</feature>
<dbReference type="Proteomes" id="UP000009168">
    <property type="component" value="Unassembled WGS sequence"/>
</dbReference>
<keyword evidence="1 2" id="KW-0812">Transmembrane</keyword>
<proteinExistence type="predicted"/>
<dbReference type="KEGG" id="tet:TTHERM_000456777"/>
<reference evidence="3" key="1">
    <citation type="journal article" date="2006" name="PLoS Biol.">
        <title>Macronuclear genome sequence of the ciliate Tetrahymena thermophila, a model eukaryote.</title>
        <authorList>
            <person name="Eisen J.A."/>
            <person name="Coyne R.S."/>
            <person name="Wu M."/>
            <person name="Wu D."/>
            <person name="Thiagarajan M."/>
            <person name="Wortman J.R."/>
            <person name="Badger J.H."/>
            <person name="Ren Q."/>
            <person name="Amedeo P."/>
            <person name="Jones K.M."/>
            <person name="Tallon L.J."/>
            <person name="Delcher A.L."/>
            <person name="Salzberg S.L."/>
            <person name="Silva J.C."/>
            <person name="Haas B.J."/>
            <person name="Majoros W.H."/>
            <person name="Farzad M."/>
            <person name="Carlton J.M."/>
            <person name="Smith R.K. Jr."/>
            <person name="Garg J."/>
            <person name="Pearlman R.E."/>
            <person name="Karrer K.M."/>
            <person name="Sun L."/>
            <person name="Manning G."/>
            <person name="Elde N.C."/>
            <person name="Turkewitz A.P."/>
            <person name="Asai D.J."/>
            <person name="Wilkes D.E."/>
            <person name="Wang Y."/>
            <person name="Cai H."/>
            <person name="Collins K."/>
            <person name="Stewart B.A."/>
            <person name="Lee S.R."/>
            <person name="Wilamowska K."/>
            <person name="Weinberg Z."/>
            <person name="Ruzzo W.L."/>
            <person name="Wloga D."/>
            <person name="Gaertig J."/>
            <person name="Frankel J."/>
            <person name="Tsao C.-C."/>
            <person name="Gorovsky M.A."/>
            <person name="Keeling P.J."/>
            <person name="Waller R.F."/>
            <person name="Patron N.J."/>
            <person name="Cherry J.M."/>
            <person name="Stover N.A."/>
            <person name="Krieger C.J."/>
            <person name="del Toro C."/>
            <person name="Ryder H.F."/>
            <person name="Williamson S.C."/>
            <person name="Barbeau R.A."/>
            <person name="Hamilton E.P."/>
            <person name="Orias E."/>
        </authorList>
    </citation>
    <scope>NUCLEOTIDE SEQUENCE [LARGE SCALE GENOMIC DNA]</scope>
    <source>
        <strain evidence="3">SB210</strain>
    </source>
</reference>
<dbReference type="STRING" id="312017.W7X3E9"/>
<dbReference type="AlphaFoldDB" id="W7X3E9"/>
<gene>
    <name evidence="2" type="ORF">TTHERM_000456777</name>
</gene>
<dbReference type="Gene3D" id="1.10.510.10">
    <property type="entry name" value="Transferase(Phosphotransferase) domain 1"/>
    <property type="match status" value="1"/>
</dbReference>
<evidence type="ECO:0000256" key="1">
    <source>
        <dbReference type="SAM" id="Phobius"/>
    </source>
</evidence>